<dbReference type="EMBL" id="DQSV01000098">
    <property type="protein sequence ID" value="HIP17660.1"/>
    <property type="molecule type" value="Genomic_DNA"/>
</dbReference>
<evidence type="ECO:0000313" key="4">
    <source>
        <dbReference type="Proteomes" id="UP000605144"/>
    </source>
</evidence>
<dbReference type="GO" id="GO:0016779">
    <property type="term" value="F:nucleotidyltransferase activity"/>
    <property type="evidence" value="ECO:0007669"/>
    <property type="project" value="UniProtKB-KW"/>
</dbReference>
<dbReference type="Proteomes" id="UP000605144">
    <property type="component" value="Unassembled WGS sequence"/>
</dbReference>
<evidence type="ECO:0000313" key="3">
    <source>
        <dbReference type="EMBL" id="HIP17660.1"/>
    </source>
</evidence>
<evidence type="ECO:0000259" key="2">
    <source>
        <dbReference type="Pfam" id="PF12804"/>
    </source>
</evidence>
<proteinExistence type="predicted"/>
<dbReference type="AlphaFoldDB" id="A0A832YT43"/>
<dbReference type="Gene3D" id="3.90.550.10">
    <property type="entry name" value="Spore Coat Polysaccharide Biosynthesis Protein SpsA, Chain A"/>
    <property type="match status" value="1"/>
</dbReference>
<accession>A0A832YT43</accession>
<dbReference type="SUPFAM" id="SSF53448">
    <property type="entry name" value="Nucleotide-diphospho-sugar transferases"/>
    <property type="match status" value="1"/>
</dbReference>
<name>A0A832YT43_9EURY</name>
<dbReference type="PANTHER" id="PTHR19136">
    <property type="entry name" value="MOLYBDENUM COFACTOR GUANYLYLTRANSFERASE"/>
    <property type="match status" value="1"/>
</dbReference>
<comment type="caution">
    <text evidence="3">The sequence shown here is derived from an EMBL/GenBank/DDBJ whole genome shotgun (WGS) entry which is preliminary data.</text>
</comment>
<dbReference type="PANTHER" id="PTHR19136:SF86">
    <property type="entry name" value="ADENOSYLCOBINAMIDE-PHOSPHATE GUANYLYLTRANSFERASE"/>
    <property type="match status" value="1"/>
</dbReference>
<dbReference type="InterPro" id="IPR029044">
    <property type="entry name" value="Nucleotide-diphossugar_trans"/>
</dbReference>
<protein>
    <submittedName>
        <fullName evidence="3">Adenosylcobinamide-phosphate guanylyltransferase</fullName>
    </submittedName>
</protein>
<keyword evidence="1 3" id="KW-0808">Transferase</keyword>
<feature type="domain" description="MobA-like NTP transferase" evidence="2">
    <location>
        <begin position="3"/>
        <end position="123"/>
    </location>
</feature>
<keyword evidence="3" id="KW-0548">Nucleotidyltransferase</keyword>
<dbReference type="NCBIfam" id="NF045495">
    <property type="entry name" value="AdoCbiPCobY_Meth"/>
    <property type="match status" value="1"/>
</dbReference>
<reference evidence="3" key="1">
    <citation type="journal article" date="2020" name="ISME J.">
        <title>Gammaproteobacteria mediating utilization of methyl-, sulfur- and petroleum organic compounds in deep ocean hydrothermal plumes.</title>
        <authorList>
            <person name="Zhou Z."/>
            <person name="Liu Y."/>
            <person name="Pan J."/>
            <person name="Cron B.R."/>
            <person name="Toner B.M."/>
            <person name="Anantharaman K."/>
            <person name="Breier J.A."/>
            <person name="Dick G.J."/>
            <person name="Li M."/>
        </authorList>
    </citation>
    <scope>NUCLEOTIDE SEQUENCE</scope>
    <source>
        <strain evidence="3">SZUA-1385</strain>
    </source>
</reference>
<dbReference type="InterPro" id="IPR053669">
    <property type="entry name" value="AdoCbi-P_Guanylyltransferase"/>
</dbReference>
<dbReference type="InterPro" id="IPR025877">
    <property type="entry name" value="MobA-like_NTP_Trfase"/>
</dbReference>
<organism evidence="3 4">
    <name type="scientific">Methanothermococcus okinawensis</name>
    <dbReference type="NCBI Taxonomy" id="155863"/>
    <lineage>
        <taxon>Archaea</taxon>
        <taxon>Methanobacteriati</taxon>
        <taxon>Methanobacteriota</taxon>
        <taxon>Methanomada group</taxon>
        <taxon>Methanococci</taxon>
        <taxon>Methanococcales</taxon>
        <taxon>Methanococcaceae</taxon>
        <taxon>Methanothermococcus</taxon>
    </lineage>
</organism>
<sequence>MDVLIMAGGKGTRLNLDIEKPLLQILKKPMIDYIIESLLNSKINNIYIAVSKNTQKSKCYIYNKYIDHIKNNKIKLLETEGLGYINDLNQCMKHFSEPFMVLCCDIPSITPKIINNVIDEYYRLKANFNNLESLCVVVKKEDYLGSPSVVMDEYVPQGINILSPKNGEQVEKLYIIEEPILNVNTLEEKSIVERIIKNCYNNR</sequence>
<gene>
    <name evidence="3" type="ORF">EYG76_05135</name>
</gene>
<evidence type="ECO:0000256" key="1">
    <source>
        <dbReference type="ARBA" id="ARBA00022679"/>
    </source>
</evidence>
<dbReference type="Pfam" id="PF12804">
    <property type="entry name" value="NTP_transf_3"/>
    <property type="match status" value="1"/>
</dbReference>